<proteinExistence type="predicted"/>
<keyword evidence="2" id="KW-1185">Reference proteome</keyword>
<evidence type="ECO:0000313" key="2">
    <source>
        <dbReference type="Proteomes" id="UP001187531"/>
    </source>
</evidence>
<dbReference type="AlphaFoldDB" id="A0AA88HYY2"/>
<gene>
    <name evidence="1" type="ORF">QYM36_005697</name>
</gene>
<sequence>MALGLRFVDSETLQIREEFIEFTIVEDLSGENLGLFILSRIDKLGLDVKLSSGQGYEGAPNISGYLSSA</sequence>
<reference evidence="1" key="1">
    <citation type="submission" date="2023-07" db="EMBL/GenBank/DDBJ databases">
        <title>Chromosome-level genome assembly of Artemia franciscana.</title>
        <authorList>
            <person name="Jo E."/>
        </authorList>
    </citation>
    <scope>NUCLEOTIDE SEQUENCE</scope>
    <source>
        <tissue evidence="1">Whole body</tissue>
    </source>
</reference>
<organism evidence="1 2">
    <name type="scientific">Artemia franciscana</name>
    <name type="common">Brine shrimp</name>
    <name type="synonym">Artemia sanfranciscana</name>
    <dbReference type="NCBI Taxonomy" id="6661"/>
    <lineage>
        <taxon>Eukaryota</taxon>
        <taxon>Metazoa</taxon>
        <taxon>Ecdysozoa</taxon>
        <taxon>Arthropoda</taxon>
        <taxon>Crustacea</taxon>
        <taxon>Branchiopoda</taxon>
        <taxon>Anostraca</taxon>
        <taxon>Artemiidae</taxon>
        <taxon>Artemia</taxon>
    </lineage>
</organism>
<dbReference type="PANTHER" id="PTHR45749:SF21">
    <property type="entry name" value="DUF4371 DOMAIN-CONTAINING PROTEIN"/>
    <property type="match status" value="1"/>
</dbReference>
<comment type="caution">
    <text evidence="1">The sequence shown here is derived from an EMBL/GenBank/DDBJ whole genome shotgun (WGS) entry which is preliminary data.</text>
</comment>
<name>A0AA88HYY2_ARTSF</name>
<evidence type="ECO:0000313" key="1">
    <source>
        <dbReference type="EMBL" id="KAK2718460.1"/>
    </source>
</evidence>
<dbReference type="PANTHER" id="PTHR45749">
    <property type="match status" value="1"/>
</dbReference>
<dbReference type="EMBL" id="JAVRJZ010000009">
    <property type="protein sequence ID" value="KAK2718460.1"/>
    <property type="molecule type" value="Genomic_DNA"/>
</dbReference>
<accession>A0AA88HYY2</accession>
<dbReference type="Proteomes" id="UP001187531">
    <property type="component" value="Unassembled WGS sequence"/>
</dbReference>
<protein>
    <submittedName>
        <fullName evidence="1">Uncharacterized protein</fullName>
    </submittedName>
</protein>